<dbReference type="Pfam" id="PF00881">
    <property type="entry name" value="Nitroreductase"/>
    <property type="match status" value="1"/>
</dbReference>
<dbReference type="PANTHER" id="PTHR43821:SF1">
    <property type="entry name" value="NAD(P)H NITROREDUCTASE YDJA-RELATED"/>
    <property type="match status" value="1"/>
</dbReference>
<dbReference type="PANTHER" id="PTHR43821">
    <property type="entry name" value="NAD(P)H NITROREDUCTASE YDJA-RELATED"/>
    <property type="match status" value="1"/>
</dbReference>
<dbReference type="SUPFAM" id="SSF55469">
    <property type="entry name" value="FMN-dependent nitroreductase-like"/>
    <property type="match status" value="1"/>
</dbReference>
<comment type="similarity">
    <text evidence="2">Belongs to the nitroreductase family.</text>
</comment>
<evidence type="ECO:0000256" key="1">
    <source>
        <dbReference type="ARBA" id="ARBA00001917"/>
    </source>
</evidence>
<keyword evidence="6 9" id="KW-0560">Oxidoreductase</keyword>
<name>A0A5B8R578_9ZZZZ</name>
<reference evidence="9" key="1">
    <citation type="submission" date="2019-06" db="EMBL/GenBank/DDBJ databases">
        <authorList>
            <person name="Murdoch R.W."/>
            <person name="Fathepure B."/>
        </authorList>
    </citation>
    <scope>NUCLEOTIDE SEQUENCE</scope>
</reference>
<gene>
    <name evidence="9" type="primary">ydjA</name>
    <name evidence="9" type="ORF">KBTEX_00230</name>
</gene>
<dbReference type="InterPro" id="IPR026021">
    <property type="entry name" value="YdjA-like"/>
</dbReference>
<evidence type="ECO:0000256" key="6">
    <source>
        <dbReference type="ARBA" id="ARBA00023002"/>
    </source>
</evidence>
<dbReference type="InterPro" id="IPR052530">
    <property type="entry name" value="NAD(P)H_nitroreductase"/>
</dbReference>
<dbReference type="GO" id="GO:0016491">
    <property type="term" value="F:oxidoreductase activity"/>
    <property type="evidence" value="ECO:0007669"/>
    <property type="project" value="UniProtKB-KW"/>
</dbReference>
<proteinExistence type="inferred from homology"/>
<protein>
    <submittedName>
        <fullName evidence="9">Putative NAD(P)H nitroreductase YdjA</fullName>
        <ecNumber evidence="9">1.-.-.-</ecNumber>
    </submittedName>
</protein>
<evidence type="ECO:0000256" key="3">
    <source>
        <dbReference type="ARBA" id="ARBA00022630"/>
    </source>
</evidence>
<organism evidence="9">
    <name type="scientific">uncultured organism</name>
    <dbReference type="NCBI Taxonomy" id="155900"/>
    <lineage>
        <taxon>unclassified sequences</taxon>
        <taxon>environmental samples</taxon>
    </lineage>
</organism>
<keyword evidence="3" id="KW-0285">Flavoprotein</keyword>
<dbReference type="EC" id="1.-.-.-" evidence="9"/>
<sequence>MAAQTQAGAVRAADAATPEQAAELLRTRRTINRFRQDPPPRDAVIRALDLARWAPNHHLTEPWHFYLIGEETRRAIIDLNTDMLTATKGAEAAEGKRRNWEAKPGWLAVSCDHSSNELQAWEDYAACACAIHNIALSLWSEGIGMKWSTGPVIRESRFYDLLWIDPDIETVIALIWYGYPDEAPVTHRESLECSLVELP</sequence>
<evidence type="ECO:0000256" key="5">
    <source>
        <dbReference type="ARBA" id="ARBA00022857"/>
    </source>
</evidence>
<evidence type="ECO:0000256" key="4">
    <source>
        <dbReference type="ARBA" id="ARBA00022643"/>
    </source>
</evidence>
<dbReference type="InterPro" id="IPR000415">
    <property type="entry name" value="Nitroreductase-like"/>
</dbReference>
<keyword evidence="7" id="KW-0520">NAD</keyword>
<dbReference type="CDD" id="cd02135">
    <property type="entry name" value="YdjA-like"/>
    <property type="match status" value="1"/>
</dbReference>
<evidence type="ECO:0000256" key="2">
    <source>
        <dbReference type="ARBA" id="ARBA00007118"/>
    </source>
</evidence>
<dbReference type="EMBL" id="MN079077">
    <property type="protein sequence ID" value="QEA03929.1"/>
    <property type="molecule type" value="Genomic_DNA"/>
</dbReference>
<evidence type="ECO:0000256" key="7">
    <source>
        <dbReference type="ARBA" id="ARBA00023027"/>
    </source>
</evidence>
<evidence type="ECO:0000259" key="8">
    <source>
        <dbReference type="Pfam" id="PF00881"/>
    </source>
</evidence>
<dbReference type="AlphaFoldDB" id="A0A5B8R578"/>
<keyword evidence="4" id="KW-0288">FMN</keyword>
<evidence type="ECO:0000313" key="9">
    <source>
        <dbReference type="EMBL" id="QEA03929.1"/>
    </source>
</evidence>
<dbReference type="Gene3D" id="3.40.109.10">
    <property type="entry name" value="NADH Oxidase"/>
    <property type="match status" value="1"/>
</dbReference>
<comment type="cofactor">
    <cofactor evidence="1">
        <name>FMN</name>
        <dbReference type="ChEBI" id="CHEBI:58210"/>
    </cofactor>
</comment>
<dbReference type="InterPro" id="IPR029479">
    <property type="entry name" value="Nitroreductase"/>
</dbReference>
<feature type="domain" description="Nitroreductase" evidence="8">
    <location>
        <begin position="25"/>
        <end position="179"/>
    </location>
</feature>
<keyword evidence="5" id="KW-0521">NADP</keyword>
<accession>A0A5B8R578</accession>